<evidence type="ECO:0008006" key="4">
    <source>
        <dbReference type="Google" id="ProtNLM"/>
    </source>
</evidence>
<protein>
    <recommendedName>
        <fullName evidence="4">TerB family tellurite resistance protein</fullName>
    </recommendedName>
</protein>
<sequence>MDFNRFKETGIAKRFLLRISFFIGISFLPALNTYAQNFSEWFRQGSTQKKYLLQQIAALEVYSKFLKQGYQIAHGGLGNISGYLNMESVLHGTYYTRMEVASASVKYNYQVKEILDWQKDILNVFSGVRSIPGLSDDEIQYLLNVKAAVLKDCDQQMNLLNYVVSDAKVKMSDAERLALLSNIHKEMLNNYRFAAGFTAQAKIYGQQRLKEKQESQTGQKIYGLN</sequence>
<keyword evidence="1" id="KW-1133">Transmembrane helix</keyword>
<keyword evidence="1" id="KW-0812">Transmembrane</keyword>
<dbReference type="RefSeq" id="WP_256538491.1">
    <property type="nucleotide sequence ID" value="NZ_JANHOH010000001.1"/>
</dbReference>
<organism evidence="2 3">
    <name type="scientific">Mucilaginibacter aquariorum</name>
    <dbReference type="NCBI Taxonomy" id="2967225"/>
    <lineage>
        <taxon>Bacteria</taxon>
        <taxon>Pseudomonadati</taxon>
        <taxon>Bacteroidota</taxon>
        <taxon>Sphingobacteriia</taxon>
        <taxon>Sphingobacteriales</taxon>
        <taxon>Sphingobacteriaceae</taxon>
        <taxon>Mucilaginibacter</taxon>
    </lineage>
</organism>
<evidence type="ECO:0000313" key="2">
    <source>
        <dbReference type="EMBL" id="MCQ6958314.1"/>
    </source>
</evidence>
<evidence type="ECO:0000256" key="1">
    <source>
        <dbReference type="SAM" id="Phobius"/>
    </source>
</evidence>
<gene>
    <name evidence="2" type="ORF">NPE20_10110</name>
</gene>
<feature type="transmembrane region" description="Helical" evidence="1">
    <location>
        <begin position="15"/>
        <end position="35"/>
    </location>
</feature>
<name>A0ABT1T161_9SPHI</name>
<dbReference type="Proteomes" id="UP001204376">
    <property type="component" value="Unassembled WGS sequence"/>
</dbReference>
<accession>A0ABT1T161</accession>
<reference evidence="2 3" key="1">
    <citation type="submission" date="2022-07" db="EMBL/GenBank/DDBJ databases">
        <title>Mucilaginibacter sp. JC4.</title>
        <authorList>
            <person name="Le V."/>
            <person name="Ko S.-R."/>
            <person name="Ahn C.-Y."/>
            <person name="Oh H.-M."/>
        </authorList>
    </citation>
    <scope>NUCLEOTIDE SEQUENCE [LARGE SCALE GENOMIC DNA]</scope>
    <source>
        <strain evidence="2 3">JC4</strain>
    </source>
</reference>
<keyword evidence="1" id="KW-0472">Membrane</keyword>
<comment type="caution">
    <text evidence="2">The sequence shown here is derived from an EMBL/GenBank/DDBJ whole genome shotgun (WGS) entry which is preliminary data.</text>
</comment>
<evidence type="ECO:0000313" key="3">
    <source>
        <dbReference type="Proteomes" id="UP001204376"/>
    </source>
</evidence>
<dbReference type="EMBL" id="JANHOH010000001">
    <property type="protein sequence ID" value="MCQ6958314.1"/>
    <property type="molecule type" value="Genomic_DNA"/>
</dbReference>
<keyword evidence="3" id="KW-1185">Reference proteome</keyword>
<proteinExistence type="predicted"/>